<dbReference type="KEGG" id="cmp:Cha6605_1038"/>
<dbReference type="NCBIfam" id="NF033438">
    <property type="entry name" value="BREX_BrxD"/>
    <property type="match status" value="1"/>
</dbReference>
<organism evidence="1 2">
    <name type="scientific">Chamaesiphon minutus (strain ATCC 27169 / PCC 6605)</name>
    <dbReference type="NCBI Taxonomy" id="1173020"/>
    <lineage>
        <taxon>Bacteria</taxon>
        <taxon>Bacillati</taxon>
        <taxon>Cyanobacteriota</taxon>
        <taxon>Cyanophyceae</taxon>
        <taxon>Gomontiellales</taxon>
        <taxon>Chamaesiphonaceae</taxon>
        <taxon>Chamaesiphon</taxon>
    </lineage>
</organism>
<dbReference type="InterPro" id="IPR021228">
    <property type="entry name" value="BrxD"/>
</dbReference>
<gene>
    <name evidence="1" type="ORF">Cha6605_1038</name>
</gene>
<sequence>MTNLSQRDIEHIFERLRSGVVPERGLEAFAVGIDRARGEMQRQLDLAANNEGVFKFLRGGYGCGKTFMARLALLDAQANGFATSFVVVSDNDLHFHRFDDVYRKVVQELATDRCDRGALGFILDRWIARMEDAAIDGGANPDAEDFDAQVQQRIESDLASLTGGKAPEDMTRVLRSIFALKQQNKFPEASALLSWLSGSENVAASSKRIAGIKGDIGSKEAMDYLQGILAITKASGYKGLVIVIDEAETMLRMKTDIRAKSLNGIRQICDAADRYPGLFWIFTGTPEFFDTNRGVAGLSPLHDRLKLIKTGNFANPRQPQLVLTPFDAARLKDVALKLREIYPTENRKQLTNKVTPEFIDLLVDKVTQGFGGDVGIVPRQFLRQLVNILDLAATEPDFDPMRDGGYDLVELSAEEIRIRDGLPYFEPESSDAEQYAVTF</sequence>
<dbReference type="Proteomes" id="UP000010366">
    <property type="component" value="Chromosome"/>
</dbReference>
<dbReference type="Pfam" id="PF10923">
    <property type="entry name" value="BrxC_BrxD"/>
    <property type="match status" value="1"/>
</dbReference>
<proteinExistence type="predicted"/>
<dbReference type="PATRIC" id="fig|1173020.3.peg.1208"/>
<protein>
    <recommendedName>
        <fullName evidence="3">ATP-binding protein</fullName>
    </recommendedName>
</protein>
<dbReference type="OrthoDB" id="9772976at2"/>
<reference evidence="1 2" key="1">
    <citation type="submission" date="2012-05" db="EMBL/GenBank/DDBJ databases">
        <title>Finished chromosome of genome of Chamaesiphon sp. PCC 6605.</title>
        <authorList>
            <consortium name="US DOE Joint Genome Institute"/>
            <person name="Gugger M."/>
            <person name="Coursin T."/>
            <person name="Rippka R."/>
            <person name="Tandeau De Marsac N."/>
            <person name="Huntemann M."/>
            <person name="Wei C.-L."/>
            <person name="Han J."/>
            <person name="Detter J.C."/>
            <person name="Han C."/>
            <person name="Tapia R."/>
            <person name="Chen A."/>
            <person name="Kyrpides N."/>
            <person name="Mavromatis K."/>
            <person name="Markowitz V."/>
            <person name="Szeto E."/>
            <person name="Ivanova N."/>
            <person name="Pagani I."/>
            <person name="Pati A."/>
            <person name="Goodwin L."/>
            <person name="Nordberg H.P."/>
            <person name="Cantor M.N."/>
            <person name="Hua S.X."/>
            <person name="Woyke T."/>
            <person name="Kerfeld C.A."/>
        </authorList>
    </citation>
    <scope>NUCLEOTIDE SEQUENCE [LARGE SCALE GENOMIC DNA]</scope>
    <source>
        <strain evidence="2">ATCC 27169 / PCC 6605</strain>
    </source>
</reference>
<evidence type="ECO:0008006" key="3">
    <source>
        <dbReference type="Google" id="ProtNLM"/>
    </source>
</evidence>
<dbReference type="SUPFAM" id="SSF52540">
    <property type="entry name" value="P-loop containing nucleoside triphosphate hydrolases"/>
    <property type="match status" value="1"/>
</dbReference>
<dbReference type="eggNOG" id="COG1474">
    <property type="taxonomic scope" value="Bacteria"/>
</dbReference>
<dbReference type="STRING" id="1173020.Cha6605_1038"/>
<evidence type="ECO:0000313" key="2">
    <source>
        <dbReference type="Proteomes" id="UP000010366"/>
    </source>
</evidence>
<evidence type="ECO:0000313" key="1">
    <source>
        <dbReference type="EMBL" id="AFY92273.1"/>
    </source>
</evidence>
<dbReference type="AlphaFoldDB" id="K9UCD3"/>
<accession>K9UCD3</accession>
<dbReference type="EMBL" id="CP003600">
    <property type="protein sequence ID" value="AFY92273.1"/>
    <property type="molecule type" value="Genomic_DNA"/>
</dbReference>
<dbReference type="InterPro" id="IPR027417">
    <property type="entry name" value="P-loop_NTPase"/>
</dbReference>
<keyword evidence="2" id="KW-1185">Reference proteome</keyword>
<dbReference type="RefSeq" id="WP_015158463.1">
    <property type="nucleotide sequence ID" value="NC_019697.1"/>
</dbReference>
<name>K9UCD3_CHAP6</name>
<dbReference type="HOGENOM" id="CLU_050343_0_0_3"/>